<feature type="transmembrane region" description="Helical" evidence="7">
    <location>
        <begin position="141"/>
        <end position="165"/>
    </location>
</feature>
<evidence type="ECO:0000256" key="6">
    <source>
        <dbReference type="ARBA" id="ARBA00023136"/>
    </source>
</evidence>
<evidence type="ECO:0000256" key="3">
    <source>
        <dbReference type="ARBA" id="ARBA00022475"/>
    </source>
</evidence>
<feature type="transmembrane region" description="Helical" evidence="7">
    <location>
        <begin position="269"/>
        <end position="290"/>
    </location>
</feature>
<evidence type="ECO:0000259" key="8">
    <source>
        <dbReference type="PROSITE" id="PS50928"/>
    </source>
</evidence>
<evidence type="ECO:0000313" key="10">
    <source>
        <dbReference type="Proteomes" id="UP000198564"/>
    </source>
</evidence>
<accession>A0A1H6SXL6</accession>
<dbReference type="Pfam" id="PF00528">
    <property type="entry name" value="BPD_transp_1"/>
    <property type="match status" value="1"/>
</dbReference>
<dbReference type="GO" id="GO:0005886">
    <property type="term" value="C:plasma membrane"/>
    <property type="evidence" value="ECO:0007669"/>
    <property type="project" value="UniProtKB-SubCell"/>
</dbReference>
<dbReference type="EMBL" id="FNYW01000014">
    <property type="protein sequence ID" value="SEI72659.1"/>
    <property type="molecule type" value="Genomic_DNA"/>
</dbReference>
<evidence type="ECO:0000313" key="9">
    <source>
        <dbReference type="EMBL" id="SEI72659.1"/>
    </source>
</evidence>
<evidence type="ECO:0000256" key="1">
    <source>
        <dbReference type="ARBA" id="ARBA00004651"/>
    </source>
</evidence>
<dbReference type="Pfam" id="PF19300">
    <property type="entry name" value="BPD_transp_1_N"/>
    <property type="match status" value="1"/>
</dbReference>
<keyword evidence="6 7" id="KW-0472">Membrane</keyword>
<dbReference type="RefSeq" id="WP_091634239.1">
    <property type="nucleotide sequence ID" value="NZ_FNYW01000014.1"/>
</dbReference>
<dbReference type="Gene3D" id="1.10.3720.10">
    <property type="entry name" value="MetI-like"/>
    <property type="match status" value="1"/>
</dbReference>
<feature type="transmembrane region" description="Helical" evidence="7">
    <location>
        <begin position="177"/>
        <end position="197"/>
    </location>
</feature>
<keyword evidence="4 7" id="KW-0812">Transmembrane</keyword>
<feature type="transmembrane region" description="Helical" evidence="7">
    <location>
        <begin position="302"/>
        <end position="327"/>
    </location>
</feature>
<dbReference type="PANTHER" id="PTHR30465:SF0">
    <property type="entry name" value="OLIGOPEPTIDE TRANSPORT SYSTEM PERMEASE PROTEIN APPB"/>
    <property type="match status" value="1"/>
</dbReference>
<evidence type="ECO:0000256" key="5">
    <source>
        <dbReference type="ARBA" id="ARBA00022989"/>
    </source>
</evidence>
<dbReference type="InterPro" id="IPR000515">
    <property type="entry name" value="MetI-like"/>
</dbReference>
<dbReference type="AlphaFoldDB" id="A0A1H6SXL6"/>
<proteinExistence type="inferred from homology"/>
<keyword evidence="5 7" id="KW-1133">Transmembrane helix</keyword>
<evidence type="ECO:0000256" key="2">
    <source>
        <dbReference type="ARBA" id="ARBA00022448"/>
    </source>
</evidence>
<evidence type="ECO:0000256" key="7">
    <source>
        <dbReference type="RuleBase" id="RU363032"/>
    </source>
</evidence>
<name>A0A1H6SXL6_9LACT</name>
<dbReference type="PANTHER" id="PTHR30465">
    <property type="entry name" value="INNER MEMBRANE ABC TRANSPORTER"/>
    <property type="match status" value="1"/>
</dbReference>
<dbReference type="GO" id="GO:0055085">
    <property type="term" value="P:transmembrane transport"/>
    <property type="evidence" value="ECO:0007669"/>
    <property type="project" value="InterPro"/>
</dbReference>
<protein>
    <submittedName>
        <fullName evidence="9">Peptide/nickel transport system permease protein</fullName>
    </submittedName>
</protein>
<keyword evidence="2 7" id="KW-0813">Transport</keyword>
<dbReference type="STRING" id="1130080.SAMN04488113_11416"/>
<keyword evidence="10" id="KW-1185">Reference proteome</keyword>
<feature type="transmembrane region" description="Helical" evidence="7">
    <location>
        <begin position="30"/>
        <end position="49"/>
    </location>
</feature>
<feature type="domain" description="ABC transmembrane type-1" evidence="8">
    <location>
        <begin position="263"/>
        <end position="465"/>
    </location>
</feature>
<feature type="transmembrane region" description="Helical" evidence="7">
    <location>
        <begin position="446"/>
        <end position="468"/>
    </location>
</feature>
<feature type="transmembrane region" description="Helical" evidence="7">
    <location>
        <begin position="396"/>
        <end position="415"/>
    </location>
</feature>
<reference evidence="10" key="1">
    <citation type="submission" date="2016-10" db="EMBL/GenBank/DDBJ databases">
        <authorList>
            <person name="Varghese N."/>
            <person name="Submissions S."/>
        </authorList>
    </citation>
    <scope>NUCLEOTIDE SEQUENCE [LARGE SCALE GENOMIC DNA]</scope>
    <source>
        <strain evidence="10">DSM 25751</strain>
    </source>
</reference>
<sequence length="479" mass="54016">MVSKKNWIDRWTDNIQYHYKKAYQNKSWRMGLFIFGMLFQLIIFISYLIRQKKSGEKNIRDKMEKQFNESGRAEALRSQLENQEKQKIKFLNLNVSSSQNQRRVEKLYKEESNREISERVEAYYENDETGAQSYLQTTLDWLSTTGGLVLSLFLAWPMYLFLIVVSLPSLHYLIQRLLMMFFVIIGVTVIVFTLLYFSPSDPATNILGNQATPEQVENFRQLHGLNDSYFVQLGETIKGIFTFDLGNAYAGNERVVTTILRRFPITLKITLYALGLSVAVALPAGIYAAVKTNTTFDQLFMLIALLGISIPSFWQGLIFILTFSINLGWLPATYSSTNAMSLIMPTVVLGTGLMASVARMTRSSTLEVINEDYILTARAKGLSEAKVILRHAVPNALIPIITIIGLQFGGMLGGASVTEKVFSINGIGSYIVDKQFIPDIPSVMAGVIYIAIVLSIVNVFVDLLYSFLDPRIRSRVKNG</sequence>
<gene>
    <name evidence="9" type="ORF">SAMN04488113_11416</name>
</gene>
<dbReference type="InterPro" id="IPR035906">
    <property type="entry name" value="MetI-like_sf"/>
</dbReference>
<comment type="subcellular location">
    <subcellularLocation>
        <location evidence="1 7">Cell membrane</location>
        <topology evidence="1 7">Multi-pass membrane protein</topology>
    </subcellularLocation>
</comment>
<feature type="transmembrane region" description="Helical" evidence="7">
    <location>
        <begin position="339"/>
        <end position="358"/>
    </location>
</feature>
<dbReference type="InterPro" id="IPR045621">
    <property type="entry name" value="BPD_transp_1_N"/>
</dbReference>
<dbReference type="SUPFAM" id="SSF161098">
    <property type="entry name" value="MetI-like"/>
    <property type="match status" value="1"/>
</dbReference>
<dbReference type="Proteomes" id="UP000198564">
    <property type="component" value="Unassembled WGS sequence"/>
</dbReference>
<dbReference type="OrthoDB" id="9773683at2"/>
<keyword evidence="3" id="KW-1003">Cell membrane</keyword>
<evidence type="ECO:0000256" key="4">
    <source>
        <dbReference type="ARBA" id="ARBA00022692"/>
    </source>
</evidence>
<organism evidence="9 10">
    <name type="scientific">Alkalibacterium gilvum</name>
    <dbReference type="NCBI Taxonomy" id="1130080"/>
    <lineage>
        <taxon>Bacteria</taxon>
        <taxon>Bacillati</taxon>
        <taxon>Bacillota</taxon>
        <taxon>Bacilli</taxon>
        <taxon>Lactobacillales</taxon>
        <taxon>Carnobacteriaceae</taxon>
        <taxon>Alkalibacterium</taxon>
    </lineage>
</organism>
<dbReference type="CDD" id="cd06261">
    <property type="entry name" value="TM_PBP2"/>
    <property type="match status" value="1"/>
</dbReference>
<comment type="similarity">
    <text evidence="7">Belongs to the binding-protein-dependent transport system permease family.</text>
</comment>
<dbReference type="PROSITE" id="PS50928">
    <property type="entry name" value="ABC_TM1"/>
    <property type="match status" value="1"/>
</dbReference>